<gene>
    <name evidence="2 4" type="ORF">P152DRAFT_474177</name>
</gene>
<feature type="compositionally biased region" description="Basic and acidic residues" evidence="1">
    <location>
        <begin position="424"/>
        <end position="452"/>
    </location>
</feature>
<dbReference type="RefSeq" id="XP_033533558.1">
    <property type="nucleotide sequence ID" value="XM_033681305.1"/>
</dbReference>
<feature type="compositionally biased region" description="Basic and acidic residues" evidence="1">
    <location>
        <begin position="460"/>
        <end position="469"/>
    </location>
</feature>
<keyword evidence="3" id="KW-1185">Reference proteome</keyword>
<evidence type="ECO:0000313" key="3">
    <source>
        <dbReference type="Proteomes" id="UP000504638"/>
    </source>
</evidence>
<accession>A0A6G1G1E1</accession>
<evidence type="ECO:0000256" key="1">
    <source>
        <dbReference type="SAM" id="MobiDB-lite"/>
    </source>
</evidence>
<protein>
    <submittedName>
        <fullName evidence="2 4">Uncharacterized protein</fullName>
    </submittedName>
</protein>
<feature type="region of interest" description="Disordered" evidence="1">
    <location>
        <begin position="424"/>
        <end position="507"/>
    </location>
</feature>
<organism evidence="2">
    <name type="scientific">Eremomyces bilateralis CBS 781.70</name>
    <dbReference type="NCBI Taxonomy" id="1392243"/>
    <lineage>
        <taxon>Eukaryota</taxon>
        <taxon>Fungi</taxon>
        <taxon>Dikarya</taxon>
        <taxon>Ascomycota</taxon>
        <taxon>Pezizomycotina</taxon>
        <taxon>Dothideomycetes</taxon>
        <taxon>Dothideomycetes incertae sedis</taxon>
        <taxon>Eremomycetales</taxon>
        <taxon>Eremomycetaceae</taxon>
        <taxon>Eremomyces</taxon>
    </lineage>
</organism>
<feature type="compositionally biased region" description="Polar residues" evidence="1">
    <location>
        <begin position="489"/>
        <end position="504"/>
    </location>
</feature>
<evidence type="ECO:0000313" key="4">
    <source>
        <dbReference type="RefSeq" id="XP_033533558.1"/>
    </source>
</evidence>
<dbReference type="Proteomes" id="UP000504638">
    <property type="component" value="Unplaced"/>
</dbReference>
<name>A0A6G1G1E1_9PEZI</name>
<reference evidence="2 4" key="1">
    <citation type="submission" date="2020-01" db="EMBL/GenBank/DDBJ databases">
        <authorList>
            <consortium name="DOE Joint Genome Institute"/>
            <person name="Haridas S."/>
            <person name="Albert R."/>
            <person name="Binder M."/>
            <person name="Bloem J."/>
            <person name="Labutti K."/>
            <person name="Salamov A."/>
            <person name="Andreopoulos B."/>
            <person name="Baker S.E."/>
            <person name="Barry K."/>
            <person name="Bills G."/>
            <person name="Bluhm B.H."/>
            <person name="Cannon C."/>
            <person name="Castanera R."/>
            <person name="Culley D.E."/>
            <person name="Daum C."/>
            <person name="Ezra D."/>
            <person name="Gonzalez J.B."/>
            <person name="Henrissat B."/>
            <person name="Kuo A."/>
            <person name="Liang C."/>
            <person name="Lipzen A."/>
            <person name="Lutzoni F."/>
            <person name="Magnuson J."/>
            <person name="Mondo S."/>
            <person name="Nolan M."/>
            <person name="Ohm R."/>
            <person name="Pangilinan J."/>
            <person name="Park H.-J."/>
            <person name="Ramirez L."/>
            <person name="Alfaro M."/>
            <person name="Sun H."/>
            <person name="Tritt A."/>
            <person name="Yoshinaga Y."/>
            <person name="Zwiers L.-H."/>
            <person name="Turgeon B.G."/>
            <person name="Goodwin S.B."/>
            <person name="Spatafora J.W."/>
            <person name="Crous P.W."/>
            <person name="Grigoriev I.V."/>
        </authorList>
    </citation>
    <scope>NUCLEOTIDE SEQUENCE</scope>
    <source>
        <strain evidence="2 4">CBS 781.70</strain>
    </source>
</reference>
<dbReference type="AlphaFoldDB" id="A0A6G1G1E1"/>
<feature type="region of interest" description="Disordered" evidence="1">
    <location>
        <begin position="137"/>
        <end position="165"/>
    </location>
</feature>
<reference evidence="4" key="2">
    <citation type="submission" date="2020-04" db="EMBL/GenBank/DDBJ databases">
        <authorList>
            <consortium name="NCBI Genome Project"/>
        </authorList>
    </citation>
    <scope>NUCLEOTIDE SEQUENCE</scope>
    <source>
        <strain evidence="4">CBS 781.70</strain>
    </source>
</reference>
<feature type="compositionally biased region" description="Basic and acidic residues" evidence="1">
    <location>
        <begin position="143"/>
        <end position="155"/>
    </location>
</feature>
<dbReference type="GeneID" id="54421875"/>
<feature type="region of interest" description="Disordered" evidence="1">
    <location>
        <begin position="198"/>
        <end position="263"/>
    </location>
</feature>
<dbReference type="EMBL" id="ML975159">
    <property type="protein sequence ID" value="KAF1811927.1"/>
    <property type="molecule type" value="Genomic_DNA"/>
</dbReference>
<proteinExistence type="predicted"/>
<reference evidence="4" key="3">
    <citation type="submission" date="2025-04" db="UniProtKB">
        <authorList>
            <consortium name="RefSeq"/>
        </authorList>
    </citation>
    <scope>IDENTIFICATION</scope>
    <source>
        <strain evidence="4">CBS 781.70</strain>
    </source>
</reference>
<evidence type="ECO:0000313" key="2">
    <source>
        <dbReference type="EMBL" id="KAF1811927.1"/>
    </source>
</evidence>
<sequence>MARSPTALGPDGGLRDLVHELANLSETAFWETLKKAYALRKMRSQGRDSDDEDIADRLKLEDASLLINKATTPIVARTRPRKASEAGSVTPSRYVSAGLRMRVSQAGRSLSECKDNRIIASSNTVERGHDTENRAIPLAQDPVKGDDKSTAKEIAPKQAKTASTADCVEQPSYFKVNIDETKDVQFAKEAIKEEVKIPAPKSAAENSVDTVKEEVKIPAPKSTTGSSLDKSSEMGVRKGSLPQKSSLSEPTGIVEPYEPSTPNTATQLVKKRSAELTTVKTVKRFIQYSRTELLVIGAAMVLRDRERAAKAIICAREDGLTKKTRAASSSAIEFASNRESAVVRTHDVPAKPLDTPLPNIVTSTPVIQERKENKPADKQEAKVSKETMPIDKEVKAGKETMPIDKQEVEVRHETMPIDKVEIHKETVPIDKQETKVGKEIMPIDKQEVEASKENMPLSKQELEVRKPEDQGATSPDRGPFNPKAKPFTPGTSRQPSSGTAQKTIYSPDAFDAFEKYVTRNHSETPEPASSK</sequence>